<dbReference type="GeneID" id="78411609"/>
<dbReference type="Proteomes" id="UP000005926">
    <property type="component" value="Unassembled WGS sequence"/>
</dbReference>
<sequence>MEQNEVIQNSIRTKQRILEQLEEDYLSSCRDFERKNNELYDIKAKLLKISEEKCQIAYQYLQKQNSDNTEAISRLNHFSSNVYNEIISSFMKHQKNLEEKQSQVKDEYKKRQYVLRKEIDELYYKQRELNSDTQELKGE</sequence>
<organism evidence="1 2">
    <name type="scientific">Granulicatella adiacens ATCC 49175</name>
    <dbReference type="NCBI Taxonomy" id="638301"/>
    <lineage>
        <taxon>Bacteria</taxon>
        <taxon>Bacillati</taxon>
        <taxon>Bacillota</taxon>
        <taxon>Bacilli</taxon>
        <taxon>Lactobacillales</taxon>
        <taxon>Carnobacteriaceae</taxon>
        <taxon>Granulicatella</taxon>
    </lineage>
</organism>
<keyword evidence="2" id="KW-1185">Reference proteome</keyword>
<evidence type="ECO:0000313" key="1">
    <source>
        <dbReference type="EMBL" id="EEW38131.1"/>
    </source>
</evidence>
<dbReference type="AlphaFoldDB" id="C8NDX9"/>
<protein>
    <submittedName>
        <fullName evidence="1">Uncharacterized protein</fullName>
    </submittedName>
</protein>
<evidence type="ECO:0000313" key="2">
    <source>
        <dbReference type="Proteomes" id="UP000005926"/>
    </source>
</evidence>
<proteinExistence type="predicted"/>
<dbReference type="HOGENOM" id="CLU_1842286_0_0_9"/>
<dbReference type="RefSeq" id="WP_005605048.1">
    <property type="nucleotide sequence ID" value="NZ_CP102283.1"/>
</dbReference>
<accession>C8NDX9</accession>
<name>C8NDX9_9LACT</name>
<reference evidence="1 2" key="1">
    <citation type="submission" date="2009-08" db="EMBL/GenBank/DDBJ databases">
        <authorList>
            <person name="Muzny D."/>
            <person name="Qin X."/>
            <person name="Deng J."/>
            <person name="Jiang H."/>
            <person name="Liu Y."/>
            <person name="Qu J."/>
            <person name="Song X.-Z."/>
            <person name="Zhang L."/>
            <person name="Thornton R."/>
            <person name="Coyle M."/>
            <person name="Francisco L."/>
            <person name="Jackson L."/>
            <person name="Javaid M."/>
            <person name="Korchina V."/>
            <person name="Kovar C."/>
            <person name="Mata R."/>
            <person name="Mathew T."/>
            <person name="Ngo R."/>
            <person name="Nguyen L."/>
            <person name="Nguyen N."/>
            <person name="Okwuonu G."/>
            <person name="Ongeri F."/>
            <person name="Pham C."/>
            <person name="Simmons D."/>
            <person name="Wilczek-Boney K."/>
            <person name="Hale W."/>
            <person name="Jakkamsetti A."/>
            <person name="Pham P."/>
            <person name="Ruth R."/>
            <person name="San Lucas F."/>
            <person name="Warren J."/>
            <person name="Zhang J."/>
            <person name="Zhao Z."/>
            <person name="Zhou C."/>
            <person name="Zhu D."/>
            <person name="Lee S."/>
            <person name="Bess C."/>
            <person name="Blankenburg K."/>
            <person name="Forbes L."/>
            <person name="Fu Q."/>
            <person name="Gubbala S."/>
            <person name="Hirani K."/>
            <person name="Jayaseelan J.C."/>
            <person name="Lara F."/>
            <person name="Munidasa M."/>
            <person name="Palculict T."/>
            <person name="Patil S."/>
            <person name="Pu L.-L."/>
            <person name="Saada N."/>
            <person name="Tang L."/>
            <person name="Weissenberger G."/>
            <person name="Zhu Y."/>
            <person name="Hemphill L."/>
            <person name="Shang Y."/>
            <person name="Youmans B."/>
            <person name="Ayvaz T."/>
            <person name="Ross M."/>
            <person name="Santibanez J."/>
            <person name="Aqrawi P."/>
            <person name="Gross S."/>
            <person name="Joshi V."/>
            <person name="Fowler G."/>
            <person name="Nazareth L."/>
            <person name="Reid J."/>
            <person name="Worley K."/>
            <person name="Petrosino J."/>
            <person name="Highlander S."/>
            <person name="Gibbs R."/>
        </authorList>
    </citation>
    <scope>NUCLEOTIDE SEQUENCE [LARGE SCALE GENOMIC DNA]</scope>
    <source>
        <strain evidence="1 2">ATCC 49175</strain>
    </source>
</reference>
<comment type="caution">
    <text evidence="1">The sequence shown here is derived from an EMBL/GenBank/DDBJ whole genome shotgun (WGS) entry which is preliminary data.</text>
</comment>
<dbReference type="STRING" id="638301.HMPREF0444_0124"/>
<gene>
    <name evidence="1" type="ORF">HMPREF0444_0124</name>
</gene>
<dbReference type="EMBL" id="ACKZ01000007">
    <property type="protein sequence ID" value="EEW38131.1"/>
    <property type="molecule type" value="Genomic_DNA"/>
</dbReference>